<dbReference type="SUPFAM" id="SSF53098">
    <property type="entry name" value="Ribonuclease H-like"/>
    <property type="match status" value="1"/>
</dbReference>
<keyword evidence="8" id="KW-1185">Reference proteome</keyword>
<evidence type="ECO:0000256" key="4">
    <source>
        <dbReference type="ARBA" id="ARBA00022833"/>
    </source>
</evidence>
<keyword evidence="5" id="KW-0539">Nucleus</keyword>
<keyword evidence="4" id="KW-0862">Zinc</keyword>
<dbReference type="PANTHER" id="PTHR46481:SF10">
    <property type="entry name" value="ZINC FINGER BED DOMAIN-CONTAINING PROTEIN 39"/>
    <property type="match status" value="1"/>
</dbReference>
<feature type="domain" description="HAT C-terminal dimerisation" evidence="6">
    <location>
        <begin position="52"/>
        <end position="89"/>
    </location>
</feature>
<evidence type="ECO:0000259" key="6">
    <source>
        <dbReference type="Pfam" id="PF05699"/>
    </source>
</evidence>
<organism evidence="7 8">
    <name type="scientific">Arachis hypogaea</name>
    <name type="common">Peanut</name>
    <dbReference type="NCBI Taxonomy" id="3818"/>
    <lineage>
        <taxon>Eukaryota</taxon>
        <taxon>Viridiplantae</taxon>
        <taxon>Streptophyta</taxon>
        <taxon>Embryophyta</taxon>
        <taxon>Tracheophyta</taxon>
        <taxon>Spermatophyta</taxon>
        <taxon>Magnoliopsida</taxon>
        <taxon>eudicotyledons</taxon>
        <taxon>Gunneridae</taxon>
        <taxon>Pentapetalae</taxon>
        <taxon>rosids</taxon>
        <taxon>fabids</taxon>
        <taxon>Fabales</taxon>
        <taxon>Fabaceae</taxon>
        <taxon>Papilionoideae</taxon>
        <taxon>50 kb inversion clade</taxon>
        <taxon>dalbergioids sensu lato</taxon>
        <taxon>Dalbergieae</taxon>
        <taxon>Pterocarpus clade</taxon>
        <taxon>Arachis</taxon>
    </lineage>
</organism>
<sequence length="97" mass="11008">MQNKMGALKIDNHVSREMFAAFVIDCDVPFSIIDNKKFRNWVKYISPTLGLITTVALESAFSIGAHVINKYRSRMLPENVEAVICTRNWNKGFVDGN</sequence>
<dbReference type="PANTHER" id="PTHR46481">
    <property type="entry name" value="ZINC FINGER BED DOMAIN-CONTAINING PROTEIN 4"/>
    <property type="match status" value="1"/>
</dbReference>
<evidence type="ECO:0000313" key="8">
    <source>
        <dbReference type="Proteomes" id="UP000289738"/>
    </source>
</evidence>
<evidence type="ECO:0000256" key="1">
    <source>
        <dbReference type="ARBA" id="ARBA00004123"/>
    </source>
</evidence>
<dbReference type="GO" id="GO:0046983">
    <property type="term" value="F:protein dimerization activity"/>
    <property type="evidence" value="ECO:0007669"/>
    <property type="project" value="InterPro"/>
</dbReference>
<dbReference type="GO" id="GO:0005634">
    <property type="term" value="C:nucleus"/>
    <property type="evidence" value="ECO:0007669"/>
    <property type="project" value="UniProtKB-SubCell"/>
</dbReference>
<dbReference type="InterPro" id="IPR012337">
    <property type="entry name" value="RNaseH-like_sf"/>
</dbReference>
<dbReference type="InterPro" id="IPR052035">
    <property type="entry name" value="ZnF_BED_domain_contain"/>
</dbReference>
<comment type="caution">
    <text evidence="7">The sequence shown here is derived from an EMBL/GenBank/DDBJ whole genome shotgun (WGS) entry which is preliminary data.</text>
</comment>
<dbReference type="AlphaFoldDB" id="A0A444Y1W1"/>
<keyword evidence="2" id="KW-0479">Metal-binding</keyword>
<protein>
    <recommendedName>
        <fullName evidence="6">HAT C-terminal dimerisation domain-containing protein</fullName>
    </recommendedName>
</protein>
<dbReference type="Proteomes" id="UP000289738">
    <property type="component" value="Chromosome B08"/>
</dbReference>
<gene>
    <name evidence="7" type="ORF">Ahy_B08g091254</name>
</gene>
<name>A0A444Y1W1_ARAHY</name>
<keyword evidence="3" id="KW-0863">Zinc-finger</keyword>
<evidence type="ECO:0000313" key="7">
    <source>
        <dbReference type="EMBL" id="RYQ95879.1"/>
    </source>
</evidence>
<reference evidence="7 8" key="1">
    <citation type="submission" date="2019-01" db="EMBL/GenBank/DDBJ databases">
        <title>Sequencing of cultivated peanut Arachis hypogaea provides insights into genome evolution and oil improvement.</title>
        <authorList>
            <person name="Chen X."/>
        </authorList>
    </citation>
    <scope>NUCLEOTIDE SEQUENCE [LARGE SCALE GENOMIC DNA]</scope>
    <source>
        <strain evidence="8">cv. Fuhuasheng</strain>
        <tissue evidence="7">Leaves</tissue>
    </source>
</reference>
<dbReference type="Pfam" id="PF05699">
    <property type="entry name" value="Dimer_Tnp_hAT"/>
    <property type="match status" value="1"/>
</dbReference>
<evidence type="ECO:0000256" key="2">
    <source>
        <dbReference type="ARBA" id="ARBA00022723"/>
    </source>
</evidence>
<dbReference type="EMBL" id="SDMP01000018">
    <property type="protein sequence ID" value="RYQ95879.1"/>
    <property type="molecule type" value="Genomic_DNA"/>
</dbReference>
<dbReference type="GO" id="GO:0008270">
    <property type="term" value="F:zinc ion binding"/>
    <property type="evidence" value="ECO:0007669"/>
    <property type="project" value="UniProtKB-KW"/>
</dbReference>
<proteinExistence type="predicted"/>
<evidence type="ECO:0000256" key="5">
    <source>
        <dbReference type="ARBA" id="ARBA00023242"/>
    </source>
</evidence>
<evidence type="ECO:0000256" key="3">
    <source>
        <dbReference type="ARBA" id="ARBA00022771"/>
    </source>
</evidence>
<comment type="subcellular location">
    <subcellularLocation>
        <location evidence="1">Nucleus</location>
    </subcellularLocation>
</comment>
<accession>A0A444Y1W1</accession>
<dbReference type="InterPro" id="IPR008906">
    <property type="entry name" value="HATC_C_dom"/>
</dbReference>